<dbReference type="Gene3D" id="2.10.230.10">
    <property type="entry name" value="Heat shock protein DnaJ, cysteine-rich domain"/>
    <property type="match status" value="1"/>
</dbReference>
<sequence>MGLFNALSNWSNSRYQKKVSKAKADGVCPDCGGRGIEIMPYEHFFDSSFQCAGCNGSGLYDDWEK</sequence>
<organism evidence="1 2">
    <name type="scientific">Aquibacillus albus</name>
    <dbReference type="NCBI Taxonomy" id="1168171"/>
    <lineage>
        <taxon>Bacteria</taxon>
        <taxon>Bacillati</taxon>
        <taxon>Bacillota</taxon>
        <taxon>Bacilli</taxon>
        <taxon>Bacillales</taxon>
        <taxon>Bacillaceae</taxon>
        <taxon>Aquibacillus</taxon>
    </lineage>
</organism>
<name>A0ABS2MWV2_9BACI</name>
<dbReference type="RefSeq" id="WP_204497763.1">
    <property type="nucleotide sequence ID" value="NZ_JAFBDR010000003.1"/>
</dbReference>
<dbReference type="EMBL" id="JAFBDR010000003">
    <property type="protein sequence ID" value="MBM7570342.1"/>
    <property type="molecule type" value="Genomic_DNA"/>
</dbReference>
<evidence type="ECO:0000313" key="2">
    <source>
        <dbReference type="Proteomes" id="UP001296943"/>
    </source>
</evidence>
<dbReference type="InterPro" id="IPR036410">
    <property type="entry name" value="HSP_DnaJ_Cys-rich_dom_sf"/>
</dbReference>
<evidence type="ECO:0000313" key="1">
    <source>
        <dbReference type="EMBL" id="MBM7570342.1"/>
    </source>
</evidence>
<dbReference type="Proteomes" id="UP001296943">
    <property type="component" value="Unassembled WGS sequence"/>
</dbReference>
<gene>
    <name evidence="1" type="ORF">JOC48_000820</name>
</gene>
<keyword evidence="2" id="KW-1185">Reference proteome</keyword>
<comment type="caution">
    <text evidence="1">The sequence shown here is derived from an EMBL/GenBank/DDBJ whole genome shotgun (WGS) entry which is preliminary data.</text>
</comment>
<proteinExistence type="predicted"/>
<accession>A0ABS2MWV2</accession>
<protein>
    <submittedName>
        <fullName evidence="1">DnaJ-class molecular chaperone</fullName>
    </submittedName>
</protein>
<reference evidence="1 2" key="1">
    <citation type="submission" date="2021-01" db="EMBL/GenBank/DDBJ databases">
        <title>Genomic Encyclopedia of Type Strains, Phase IV (KMG-IV): sequencing the most valuable type-strain genomes for metagenomic binning, comparative biology and taxonomic classification.</title>
        <authorList>
            <person name="Goeker M."/>
        </authorList>
    </citation>
    <scope>NUCLEOTIDE SEQUENCE [LARGE SCALE GENOMIC DNA]</scope>
    <source>
        <strain evidence="1 2">DSM 23711</strain>
    </source>
</reference>
<dbReference type="SUPFAM" id="SSF57938">
    <property type="entry name" value="DnaJ/Hsp40 cysteine-rich domain"/>
    <property type="match status" value="1"/>
</dbReference>